<evidence type="ECO:0000313" key="9">
    <source>
        <dbReference type="Proteomes" id="UP000838763"/>
    </source>
</evidence>
<evidence type="ECO:0000256" key="6">
    <source>
        <dbReference type="SAM" id="Phobius"/>
    </source>
</evidence>
<accession>A0A9P1H109</accession>
<protein>
    <recommendedName>
        <fullName evidence="7">Rhodopsin domain-containing protein</fullName>
    </recommendedName>
</protein>
<dbReference type="GO" id="GO:0016020">
    <property type="term" value="C:membrane"/>
    <property type="evidence" value="ECO:0007669"/>
    <property type="project" value="UniProtKB-SubCell"/>
</dbReference>
<dbReference type="Proteomes" id="UP000838763">
    <property type="component" value="Unassembled WGS sequence"/>
</dbReference>
<evidence type="ECO:0000256" key="2">
    <source>
        <dbReference type="ARBA" id="ARBA00022692"/>
    </source>
</evidence>
<feature type="transmembrane region" description="Helical" evidence="6">
    <location>
        <begin position="253"/>
        <end position="277"/>
    </location>
</feature>
<evidence type="ECO:0000256" key="3">
    <source>
        <dbReference type="ARBA" id="ARBA00022989"/>
    </source>
</evidence>
<dbReference type="EMBL" id="CALLCH030000012">
    <property type="protein sequence ID" value="CAI4214638.1"/>
    <property type="molecule type" value="Genomic_DNA"/>
</dbReference>
<keyword evidence="2 6" id="KW-0812">Transmembrane</keyword>
<feature type="transmembrane region" description="Helical" evidence="6">
    <location>
        <begin position="32"/>
        <end position="51"/>
    </location>
</feature>
<name>A0A9P1H109_9PEZI</name>
<dbReference type="Pfam" id="PF20684">
    <property type="entry name" value="Fung_rhodopsin"/>
    <property type="match status" value="1"/>
</dbReference>
<feature type="transmembrane region" description="Helical" evidence="6">
    <location>
        <begin position="63"/>
        <end position="83"/>
    </location>
</feature>
<dbReference type="AlphaFoldDB" id="A0A9P1H109"/>
<evidence type="ECO:0000256" key="5">
    <source>
        <dbReference type="ARBA" id="ARBA00038359"/>
    </source>
</evidence>
<sequence>MDDFRAKSLEIFNLIRDLTSFEGEDRGPTTRFLIWNLLFIALGAVGTREYKNVKLRTRQKQSWTAWAALVTSVMLLLSCVLESRAISLGHGRHASSLYKEELLSIAVISRLADMFVTLSIFWSKLFAISVLQPNVSSAARLRLLLDVVIVASALGMAAATVLASVPVDKVYCPAGGEACVSLETFVFAAKTLTAYSCVLNIIIVSAAAVVVSKLLLERKQLAGAIVVVALGACSTVAAGVRHSKYSELDDGDFTYHGAFILLWSAAEAALMTVAASLPSVHPYQKKNTAGRPSSPPPEAVPLRNRRANLDAERGQSSDTDLQESEVLYRSMVRAGLL</sequence>
<comment type="subcellular location">
    <subcellularLocation>
        <location evidence="1">Membrane</location>
        <topology evidence="1">Multi-pass membrane protein</topology>
    </subcellularLocation>
</comment>
<gene>
    <name evidence="8" type="ORF">PPNO1_LOCUS4367</name>
</gene>
<feature type="transmembrane region" description="Helical" evidence="6">
    <location>
        <begin position="103"/>
        <end position="122"/>
    </location>
</feature>
<evidence type="ECO:0000256" key="4">
    <source>
        <dbReference type="ARBA" id="ARBA00023136"/>
    </source>
</evidence>
<dbReference type="OrthoDB" id="4566665at2759"/>
<proteinExistence type="inferred from homology"/>
<dbReference type="PANTHER" id="PTHR33048">
    <property type="entry name" value="PTH11-LIKE INTEGRAL MEMBRANE PROTEIN (AFU_ORTHOLOGUE AFUA_5G11245)"/>
    <property type="match status" value="1"/>
</dbReference>
<comment type="caution">
    <text evidence="8">The sequence shown here is derived from an EMBL/GenBank/DDBJ whole genome shotgun (WGS) entry which is preliminary data.</text>
</comment>
<keyword evidence="3 6" id="KW-1133">Transmembrane helix</keyword>
<feature type="transmembrane region" description="Helical" evidence="6">
    <location>
        <begin position="221"/>
        <end position="241"/>
    </location>
</feature>
<dbReference type="PANTHER" id="PTHR33048:SF42">
    <property type="entry name" value="INTEGRAL MEMBRANE PROTEIN"/>
    <property type="match status" value="1"/>
</dbReference>
<comment type="similarity">
    <text evidence="5">Belongs to the SAT4 family.</text>
</comment>
<evidence type="ECO:0000256" key="1">
    <source>
        <dbReference type="ARBA" id="ARBA00004141"/>
    </source>
</evidence>
<evidence type="ECO:0000313" key="8">
    <source>
        <dbReference type="EMBL" id="CAI4214638.1"/>
    </source>
</evidence>
<dbReference type="InterPro" id="IPR052337">
    <property type="entry name" value="SAT4-like"/>
</dbReference>
<keyword evidence="4 6" id="KW-0472">Membrane</keyword>
<reference evidence="8" key="1">
    <citation type="submission" date="2022-11" db="EMBL/GenBank/DDBJ databases">
        <authorList>
            <person name="Scott C."/>
            <person name="Bruce N."/>
        </authorList>
    </citation>
    <scope>NUCLEOTIDE SEQUENCE</scope>
</reference>
<feature type="domain" description="Rhodopsin" evidence="7">
    <location>
        <begin position="54"/>
        <end position="283"/>
    </location>
</feature>
<dbReference type="InterPro" id="IPR049326">
    <property type="entry name" value="Rhodopsin_dom_fungi"/>
</dbReference>
<evidence type="ECO:0000259" key="7">
    <source>
        <dbReference type="Pfam" id="PF20684"/>
    </source>
</evidence>
<feature type="transmembrane region" description="Helical" evidence="6">
    <location>
        <begin position="185"/>
        <end position="209"/>
    </location>
</feature>
<organism evidence="8 9">
    <name type="scientific">Parascedosporium putredinis</name>
    <dbReference type="NCBI Taxonomy" id="1442378"/>
    <lineage>
        <taxon>Eukaryota</taxon>
        <taxon>Fungi</taxon>
        <taxon>Dikarya</taxon>
        <taxon>Ascomycota</taxon>
        <taxon>Pezizomycotina</taxon>
        <taxon>Sordariomycetes</taxon>
        <taxon>Hypocreomycetidae</taxon>
        <taxon>Microascales</taxon>
        <taxon>Microascaceae</taxon>
        <taxon>Parascedosporium</taxon>
    </lineage>
</organism>
<feature type="transmembrane region" description="Helical" evidence="6">
    <location>
        <begin position="143"/>
        <end position="165"/>
    </location>
</feature>
<keyword evidence="9" id="KW-1185">Reference proteome</keyword>